<feature type="compositionally biased region" description="Gly residues" evidence="1">
    <location>
        <begin position="155"/>
        <end position="171"/>
    </location>
</feature>
<evidence type="ECO:0000313" key="3">
    <source>
        <dbReference type="EMBL" id="TRX97483.1"/>
    </source>
</evidence>
<dbReference type="SMART" id="SM00456">
    <property type="entry name" value="WW"/>
    <property type="match status" value="1"/>
</dbReference>
<feature type="region of interest" description="Disordered" evidence="1">
    <location>
        <begin position="1"/>
        <end position="21"/>
    </location>
</feature>
<dbReference type="OrthoDB" id="2367685at2759"/>
<feature type="region of interest" description="Disordered" evidence="1">
    <location>
        <begin position="46"/>
        <end position="108"/>
    </location>
</feature>
<dbReference type="Pfam" id="PF00397">
    <property type="entry name" value="WW"/>
    <property type="match status" value="1"/>
</dbReference>
<feature type="compositionally biased region" description="Gly residues" evidence="1">
    <location>
        <begin position="134"/>
        <end position="143"/>
    </location>
</feature>
<dbReference type="InterPro" id="IPR001202">
    <property type="entry name" value="WW_dom"/>
</dbReference>
<feature type="compositionally biased region" description="Low complexity" evidence="1">
    <location>
        <begin position="144"/>
        <end position="154"/>
    </location>
</feature>
<dbReference type="PROSITE" id="PS01159">
    <property type="entry name" value="WW_DOMAIN_1"/>
    <property type="match status" value="1"/>
</dbReference>
<keyword evidence="4" id="KW-1185">Reference proteome</keyword>
<name>A0A553IBB0_9PEZI</name>
<dbReference type="Proteomes" id="UP000319160">
    <property type="component" value="Unassembled WGS sequence"/>
</dbReference>
<dbReference type="SUPFAM" id="SSF51045">
    <property type="entry name" value="WW domain"/>
    <property type="match status" value="1"/>
</dbReference>
<evidence type="ECO:0000259" key="2">
    <source>
        <dbReference type="PROSITE" id="PS50020"/>
    </source>
</evidence>
<protein>
    <recommendedName>
        <fullName evidence="2">WW domain-containing protein</fullName>
    </recommendedName>
</protein>
<comment type="caution">
    <text evidence="3">The sequence shown here is derived from an EMBL/GenBank/DDBJ whole genome shotgun (WGS) entry which is preliminary data.</text>
</comment>
<evidence type="ECO:0000313" key="4">
    <source>
        <dbReference type="Proteomes" id="UP000319160"/>
    </source>
</evidence>
<organism evidence="3 4">
    <name type="scientific">Xylaria flabelliformis</name>
    <dbReference type="NCBI Taxonomy" id="2512241"/>
    <lineage>
        <taxon>Eukaryota</taxon>
        <taxon>Fungi</taxon>
        <taxon>Dikarya</taxon>
        <taxon>Ascomycota</taxon>
        <taxon>Pezizomycotina</taxon>
        <taxon>Sordariomycetes</taxon>
        <taxon>Xylariomycetidae</taxon>
        <taxon>Xylariales</taxon>
        <taxon>Xylariaceae</taxon>
        <taxon>Xylaria</taxon>
    </lineage>
</organism>
<dbReference type="AlphaFoldDB" id="A0A553IBB0"/>
<dbReference type="CDD" id="cd00201">
    <property type="entry name" value="WW"/>
    <property type="match status" value="1"/>
</dbReference>
<dbReference type="InterPro" id="IPR036020">
    <property type="entry name" value="WW_dom_sf"/>
</dbReference>
<feature type="compositionally biased region" description="Polar residues" evidence="1">
    <location>
        <begin position="189"/>
        <end position="204"/>
    </location>
</feature>
<proteinExistence type="predicted"/>
<dbReference type="PROSITE" id="PS50020">
    <property type="entry name" value="WW_DOMAIN_2"/>
    <property type="match status" value="1"/>
</dbReference>
<feature type="region of interest" description="Disordered" evidence="1">
    <location>
        <begin position="122"/>
        <end position="204"/>
    </location>
</feature>
<gene>
    <name evidence="3" type="ORF">FHL15_001761</name>
</gene>
<reference evidence="4" key="1">
    <citation type="submission" date="2019-06" db="EMBL/GenBank/DDBJ databases">
        <title>Draft genome sequence of the griseofulvin-producing fungus Xylaria cubensis strain G536.</title>
        <authorList>
            <person name="Mead M.E."/>
            <person name="Raja H.A."/>
            <person name="Steenwyk J.L."/>
            <person name="Knowles S.L."/>
            <person name="Oberlies N.H."/>
            <person name="Rokas A."/>
        </authorList>
    </citation>
    <scope>NUCLEOTIDE SEQUENCE [LARGE SCALE GENOMIC DNA]</scope>
    <source>
        <strain evidence="4">G536</strain>
    </source>
</reference>
<sequence>MAGPASPNEGPTFEPPHLPPGWIAQWDGSSKKYYYVQLSTGVSQWEVPTDAAPGGTPAQSNEHPYGVPGPREVITHPDGTQTLKHPDGRMEPILPPESSRSLDGSISDRGFGSIATNALLGQFTSGSGKPHSGGSQGSGGLGSLAGQLIGSLGNTHGGSSGSHSGGGGSGNLVGQLASNLFSSGHKPDQPQNYHGGQSHSSSGLAGQVMGGVSGIFGGHHGKQSASMVRHPTHPRRDSMVFPHTLKADRILPMEVVDRHQITDTVQLHTNILLHQTNIPLLRLSRHTGVTNNNIHLLLRRTISNTRPLLRRLLHISTLVNLLTPVKGLLRSTVSTAVNQDTTLLETGD</sequence>
<feature type="domain" description="WW" evidence="2">
    <location>
        <begin position="16"/>
        <end position="50"/>
    </location>
</feature>
<dbReference type="Gene3D" id="2.20.70.10">
    <property type="match status" value="1"/>
</dbReference>
<dbReference type="EMBL" id="VFLP01000006">
    <property type="protein sequence ID" value="TRX97483.1"/>
    <property type="molecule type" value="Genomic_DNA"/>
</dbReference>
<dbReference type="STRING" id="2512241.A0A553IBB0"/>
<accession>A0A553IBB0</accession>
<evidence type="ECO:0000256" key="1">
    <source>
        <dbReference type="SAM" id="MobiDB-lite"/>
    </source>
</evidence>